<keyword evidence="4" id="KW-0460">Magnesium</keyword>
<accession>A0A1F4UMF2</accession>
<evidence type="ECO:0000256" key="5">
    <source>
        <dbReference type="SAM" id="Coils"/>
    </source>
</evidence>
<keyword evidence="6" id="KW-1133">Transmembrane helix</keyword>
<evidence type="ECO:0000256" key="6">
    <source>
        <dbReference type="SAM" id="Phobius"/>
    </source>
</evidence>
<evidence type="ECO:0000259" key="7">
    <source>
        <dbReference type="PROSITE" id="PS50926"/>
    </source>
</evidence>
<gene>
    <name evidence="8" type="ORF">A2V49_00260</name>
</gene>
<dbReference type="Gene3D" id="2.40.50.140">
    <property type="entry name" value="Nucleic acid-binding proteins"/>
    <property type="match status" value="1"/>
</dbReference>
<dbReference type="EMBL" id="MEUV01000013">
    <property type="protein sequence ID" value="OGC46138.1"/>
    <property type="molecule type" value="Genomic_DNA"/>
</dbReference>
<name>A0A1F4UMF2_UNCKA</name>
<proteinExistence type="predicted"/>
<dbReference type="InterPro" id="IPR002716">
    <property type="entry name" value="PIN_dom"/>
</dbReference>
<dbReference type="PANTHER" id="PTHR11603">
    <property type="entry name" value="AAA FAMILY ATPASE"/>
    <property type="match status" value="1"/>
</dbReference>
<dbReference type="AlphaFoldDB" id="A0A1F4UMF2"/>
<dbReference type="Proteomes" id="UP000178615">
    <property type="component" value="Unassembled WGS sequence"/>
</dbReference>
<dbReference type="SUPFAM" id="SSF88723">
    <property type="entry name" value="PIN domain-like"/>
    <property type="match status" value="1"/>
</dbReference>
<dbReference type="Pfam" id="PF13638">
    <property type="entry name" value="PIN_4"/>
    <property type="match status" value="1"/>
</dbReference>
<feature type="coiled-coil region" evidence="5">
    <location>
        <begin position="93"/>
        <end position="120"/>
    </location>
</feature>
<comment type="caution">
    <text evidence="8">The sequence shown here is derived from an EMBL/GenBank/DDBJ whole genome shotgun (WGS) entry which is preliminary data.</text>
</comment>
<dbReference type="InterPro" id="IPR002792">
    <property type="entry name" value="TRAM_dom"/>
</dbReference>
<protein>
    <recommendedName>
        <fullName evidence="7">TRAM domain-containing protein</fullName>
    </recommendedName>
</protein>
<reference evidence="8 9" key="1">
    <citation type="journal article" date="2016" name="Nat. Commun.">
        <title>Thousands of microbial genomes shed light on interconnected biogeochemical processes in an aquifer system.</title>
        <authorList>
            <person name="Anantharaman K."/>
            <person name="Brown C.T."/>
            <person name="Hug L.A."/>
            <person name="Sharon I."/>
            <person name="Castelle C.J."/>
            <person name="Probst A.J."/>
            <person name="Thomas B.C."/>
            <person name="Singh A."/>
            <person name="Wilkins M.J."/>
            <person name="Karaoz U."/>
            <person name="Brodie E.L."/>
            <person name="Williams K.H."/>
            <person name="Hubbard S.S."/>
            <person name="Banfield J.F."/>
        </authorList>
    </citation>
    <scope>NUCLEOTIDE SEQUENCE [LARGE SCALE GENOMIC DNA]</scope>
</reference>
<dbReference type="InterPro" id="IPR012340">
    <property type="entry name" value="NA-bd_OB-fold"/>
</dbReference>
<feature type="domain" description="TRAM" evidence="7">
    <location>
        <begin position="248"/>
        <end position="309"/>
    </location>
</feature>
<evidence type="ECO:0000256" key="1">
    <source>
        <dbReference type="ARBA" id="ARBA00001946"/>
    </source>
</evidence>
<sequence length="330" mass="37540">IEDEKQPEEANVFIRALIAAVFFIIGFNFSYSSFFNENPLYGVNYLAETLISITCALFGFYIVPKLFFAAKNWIKTLIRNTVEDIVKLFWDRQTKKINEKKREKQKLQAMEEREKLAQQIANSVVVDTSVLVDGRIYNIVKTGFFQRTLVIPLAVMNELHLISDSKDKLKRERGRRGLDMIKRLRSKIKVVSPVIKTKEHEVDKIILQFAKENKLPLMTQDYNLDKLARATGVKVLNINELVEAVKQNVTPGEKLSLQIIHAGKERSQGVGYLVDGTMIIVEDAKDLLGQTVDIKVTKPVQSPAGKIIFATLYEPAKENAHVAVRTPPWP</sequence>
<feature type="transmembrane region" description="Helical" evidence="6">
    <location>
        <begin position="12"/>
        <end position="31"/>
    </location>
</feature>
<dbReference type="PROSITE" id="PS50926">
    <property type="entry name" value="TRAM"/>
    <property type="match status" value="1"/>
</dbReference>
<keyword evidence="5" id="KW-0175">Coiled coil</keyword>
<keyword evidence="2" id="KW-0540">Nuclease</keyword>
<dbReference type="GO" id="GO:0016787">
    <property type="term" value="F:hydrolase activity"/>
    <property type="evidence" value="ECO:0007669"/>
    <property type="project" value="UniProtKB-KW"/>
</dbReference>
<evidence type="ECO:0000313" key="8">
    <source>
        <dbReference type="EMBL" id="OGC46138.1"/>
    </source>
</evidence>
<dbReference type="InterPro" id="IPR029060">
    <property type="entry name" value="PIN-like_dom_sf"/>
</dbReference>
<dbReference type="CDD" id="cd09877">
    <property type="entry name" value="PIN_YacL-like"/>
    <property type="match status" value="1"/>
</dbReference>
<dbReference type="Gene3D" id="3.40.50.1010">
    <property type="entry name" value="5'-nuclease"/>
    <property type="match status" value="1"/>
</dbReference>
<dbReference type="InterPro" id="IPR052041">
    <property type="entry name" value="Nucleic_acid_metab_PIN/TRAM"/>
</dbReference>
<feature type="transmembrane region" description="Helical" evidence="6">
    <location>
        <begin position="43"/>
        <end position="63"/>
    </location>
</feature>
<dbReference type="PANTHER" id="PTHR11603:SF147">
    <property type="entry name" value="MEMBRANE PROTEIN"/>
    <property type="match status" value="1"/>
</dbReference>
<evidence type="ECO:0000256" key="2">
    <source>
        <dbReference type="ARBA" id="ARBA00022722"/>
    </source>
</evidence>
<evidence type="ECO:0000256" key="3">
    <source>
        <dbReference type="ARBA" id="ARBA00022801"/>
    </source>
</evidence>
<organism evidence="8 9">
    <name type="scientific">candidate division WWE3 bacterium RBG_19FT_COMBO_34_6</name>
    <dbReference type="NCBI Taxonomy" id="1802612"/>
    <lineage>
        <taxon>Bacteria</taxon>
        <taxon>Katanobacteria</taxon>
    </lineage>
</organism>
<keyword evidence="6" id="KW-0812">Transmembrane</keyword>
<feature type="non-terminal residue" evidence="8">
    <location>
        <position position="1"/>
    </location>
</feature>
<evidence type="ECO:0000256" key="4">
    <source>
        <dbReference type="ARBA" id="ARBA00022842"/>
    </source>
</evidence>
<evidence type="ECO:0000313" key="9">
    <source>
        <dbReference type="Proteomes" id="UP000178615"/>
    </source>
</evidence>
<dbReference type="GO" id="GO:0004518">
    <property type="term" value="F:nuclease activity"/>
    <property type="evidence" value="ECO:0007669"/>
    <property type="project" value="UniProtKB-KW"/>
</dbReference>
<keyword evidence="3" id="KW-0378">Hydrolase</keyword>
<keyword evidence="6" id="KW-0472">Membrane</keyword>
<dbReference type="SMART" id="SM00670">
    <property type="entry name" value="PINc"/>
    <property type="match status" value="1"/>
</dbReference>
<comment type="cofactor">
    <cofactor evidence="1">
        <name>Mg(2+)</name>
        <dbReference type="ChEBI" id="CHEBI:18420"/>
    </cofactor>
</comment>